<protein>
    <submittedName>
        <fullName evidence="2">Cysteine-rich secretory protein family protein</fullName>
    </submittedName>
</protein>
<organism evidence="2 3">
    <name type="scientific">Candidatus Electrothrix marina</name>
    <dbReference type="NCBI Taxonomy" id="1859130"/>
    <lineage>
        <taxon>Bacteria</taxon>
        <taxon>Pseudomonadati</taxon>
        <taxon>Thermodesulfobacteriota</taxon>
        <taxon>Desulfobulbia</taxon>
        <taxon>Desulfobulbales</taxon>
        <taxon>Desulfobulbaceae</taxon>
        <taxon>Candidatus Electrothrix</taxon>
    </lineage>
</organism>
<dbReference type="InterPro" id="IPR014044">
    <property type="entry name" value="CAP_dom"/>
</dbReference>
<evidence type="ECO:0000313" key="3">
    <source>
        <dbReference type="Proteomes" id="UP000288892"/>
    </source>
</evidence>
<dbReference type="PANTHER" id="PTHR10334">
    <property type="entry name" value="CYSTEINE-RICH SECRETORY PROTEIN-RELATED"/>
    <property type="match status" value="1"/>
</dbReference>
<dbReference type="AlphaFoldDB" id="A0A444JFE7"/>
<accession>A0A444JFE7</accession>
<dbReference type="PRINTS" id="PR00837">
    <property type="entry name" value="V5TPXLIKE"/>
</dbReference>
<dbReference type="InterPro" id="IPR001283">
    <property type="entry name" value="CRISP-related"/>
</dbReference>
<dbReference type="Gene3D" id="3.40.33.10">
    <property type="entry name" value="CAP"/>
    <property type="match status" value="1"/>
</dbReference>
<feature type="domain" description="SCP" evidence="1">
    <location>
        <begin position="8"/>
        <end position="44"/>
    </location>
</feature>
<evidence type="ECO:0000259" key="1">
    <source>
        <dbReference type="Pfam" id="PF00188"/>
    </source>
</evidence>
<sequence>DHRYNSCHGGECGHYTQVVWKNTAEVGCGMAYCNDDAQIWVCQYKEAGNLRGQKPY</sequence>
<dbReference type="InterPro" id="IPR018244">
    <property type="entry name" value="Allrgn_V5/Tpx1_CS"/>
</dbReference>
<dbReference type="InterPro" id="IPR035940">
    <property type="entry name" value="CAP_sf"/>
</dbReference>
<dbReference type="Proteomes" id="UP000288892">
    <property type="component" value="Unassembled WGS sequence"/>
</dbReference>
<dbReference type="Pfam" id="PF00188">
    <property type="entry name" value="CAP"/>
    <property type="match status" value="1"/>
</dbReference>
<feature type="non-terminal residue" evidence="2">
    <location>
        <position position="1"/>
    </location>
</feature>
<keyword evidence="3" id="KW-1185">Reference proteome</keyword>
<name>A0A444JFE7_9BACT</name>
<dbReference type="GO" id="GO:0005576">
    <property type="term" value="C:extracellular region"/>
    <property type="evidence" value="ECO:0007669"/>
    <property type="project" value="InterPro"/>
</dbReference>
<comment type="caution">
    <text evidence="2">The sequence shown here is derived from an EMBL/GenBank/DDBJ whole genome shotgun (WGS) entry which is preliminary data.</text>
</comment>
<proteinExistence type="predicted"/>
<reference evidence="2 3" key="1">
    <citation type="submission" date="2017-01" db="EMBL/GenBank/DDBJ databases">
        <title>The cable genome- insights into the physiology and evolution of filamentous bacteria capable of sulfide oxidation via long distance electron transfer.</title>
        <authorList>
            <person name="Schreiber L."/>
            <person name="Bjerg J.T."/>
            <person name="Boggild A."/>
            <person name="Van De Vossenberg J."/>
            <person name="Meysman F."/>
            <person name="Nielsen L.P."/>
            <person name="Schramm A."/>
            <person name="Kjeldsen K.U."/>
        </authorList>
    </citation>
    <scope>NUCLEOTIDE SEQUENCE [LARGE SCALE GENOMIC DNA]</scope>
    <source>
        <strain evidence="2">A5</strain>
    </source>
</reference>
<evidence type="ECO:0000313" key="2">
    <source>
        <dbReference type="EMBL" id="RWX51783.1"/>
    </source>
</evidence>
<dbReference type="SUPFAM" id="SSF55797">
    <property type="entry name" value="PR-1-like"/>
    <property type="match status" value="1"/>
</dbReference>
<dbReference type="EMBL" id="MTKS01000081">
    <property type="protein sequence ID" value="RWX51783.1"/>
    <property type="molecule type" value="Genomic_DNA"/>
</dbReference>
<dbReference type="PROSITE" id="PS01009">
    <property type="entry name" value="CRISP_1"/>
    <property type="match status" value="1"/>
</dbReference>
<gene>
    <name evidence="2" type="ORF">VU01_10811</name>
</gene>